<evidence type="ECO:0000256" key="1">
    <source>
        <dbReference type="SAM" id="SignalP"/>
    </source>
</evidence>
<dbReference type="AlphaFoldDB" id="A0A2T0VQ23"/>
<evidence type="ECO:0000313" key="2">
    <source>
        <dbReference type="EMBL" id="PRY72574.1"/>
    </source>
</evidence>
<keyword evidence="3" id="KW-1185">Reference proteome</keyword>
<feature type="chain" id="PRO_5015567397" description="DUF3108 domain-containing protein" evidence="1">
    <location>
        <begin position="25"/>
        <end position="227"/>
    </location>
</feature>
<keyword evidence="1" id="KW-0732">Signal</keyword>
<name>A0A2T0VQ23_9GAMM</name>
<comment type="caution">
    <text evidence="2">The sequence shown here is derived from an EMBL/GenBank/DDBJ whole genome shotgun (WGS) entry which is preliminary data.</text>
</comment>
<protein>
    <recommendedName>
        <fullName evidence="4">DUF3108 domain-containing protein</fullName>
    </recommendedName>
</protein>
<sequence>MPALLRRCAALALLLLLVAGSALAAEPRPFDARYRLEVTGWPSTTVKHRLSRDGTHWQSDMRAAISVARGHERSRFIAGDATRSLHYASGYSLLGIGKEYELDREALARLPDRQTALFELSRRAVADDCASPCRLRYLDHRGREERVDYRRLDRRMLELPAGRFEAVRVEVTEPDEPDRRMVFSFHPGVPGLLLAMEYHRDGAQRSRLALTDLTLAAAGLASSPKGN</sequence>
<gene>
    <name evidence="2" type="ORF">BCL64_10353</name>
</gene>
<dbReference type="EMBL" id="PVTM01000003">
    <property type="protein sequence ID" value="PRY72574.1"/>
    <property type="molecule type" value="Genomic_DNA"/>
</dbReference>
<accession>A0A2T0VQ23</accession>
<dbReference type="Proteomes" id="UP000239896">
    <property type="component" value="Unassembled WGS sequence"/>
</dbReference>
<reference evidence="2 3" key="1">
    <citation type="submission" date="2018-03" db="EMBL/GenBank/DDBJ databases">
        <title>Comparative analysis of microorganisms from saline springs in Andes Mountain Range, Colombia.</title>
        <authorList>
            <person name="Rubin E."/>
        </authorList>
    </citation>
    <scope>NUCLEOTIDE SEQUENCE [LARGE SCALE GENOMIC DNA]</scope>
    <source>
        <strain evidence="2 3">USBA 854</strain>
    </source>
</reference>
<dbReference type="RefSeq" id="WP_106229704.1">
    <property type="nucleotide sequence ID" value="NZ_PVTM01000003.1"/>
</dbReference>
<organism evidence="2 3">
    <name type="scientific">Halomonas ventosae</name>
    <dbReference type="NCBI Taxonomy" id="229007"/>
    <lineage>
        <taxon>Bacteria</taxon>
        <taxon>Pseudomonadati</taxon>
        <taxon>Pseudomonadota</taxon>
        <taxon>Gammaproteobacteria</taxon>
        <taxon>Oceanospirillales</taxon>
        <taxon>Halomonadaceae</taxon>
        <taxon>Halomonas</taxon>
    </lineage>
</organism>
<feature type="signal peptide" evidence="1">
    <location>
        <begin position="1"/>
        <end position="24"/>
    </location>
</feature>
<evidence type="ECO:0008006" key="4">
    <source>
        <dbReference type="Google" id="ProtNLM"/>
    </source>
</evidence>
<evidence type="ECO:0000313" key="3">
    <source>
        <dbReference type="Proteomes" id="UP000239896"/>
    </source>
</evidence>
<proteinExistence type="predicted"/>